<evidence type="ECO:0000313" key="1">
    <source>
        <dbReference type="EMBL" id="PMD18060.1"/>
    </source>
</evidence>
<sequence>MSSCAPMGRNLPRSDISRLVRRPTSIAYLFLSTSARYPDLKIEGRRPAEWCKAYLELGQDSVPAMIETKKSCGITNEYLASNALKACCQLDITGLSPLVLAVPNRD</sequence>
<evidence type="ECO:0000313" key="2">
    <source>
        <dbReference type="Proteomes" id="UP000235672"/>
    </source>
</evidence>
<dbReference type="EMBL" id="KZ613496">
    <property type="protein sequence ID" value="PMD18060.1"/>
    <property type="molecule type" value="Genomic_DNA"/>
</dbReference>
<protein>
    <submittedName>
        <fullName evidence="1">Uncharacterized protein</fullName>
    </submittedName>
</protein>
<dbReference type="OrthoDB" id="10257263at2759"/>
<accession>A0A2J6PVL5</accession>
<dbReference type="Proteomes" id="UP000235672">
    <property type="component" value="Unassembled WGS sequence"/>
</dbReference>
<gene>
    <name evidence="1" type="ORF">NA56DRAFT_257688</name>
</gene>
<reference evidence="1 2" key="1">
    <citation type="submission" date="2016-05" db="EMBL/GenBank/DDBJ databases">
        <title>A degradative enzymes factory behind the ericoid mycorrhizal symbiosis.</title>
        <authorList>
            <consortium name="DOE Joint Genome Institute"/>
            <person name="Martino E."/>
            <person name="Morin E."/>
            <person name="Grelet G."/>
            <person name="Kuo A."/>
            <person name="Kohler A."/>
            <person name="Daghino S."/>
            <person name="Barry K."/>
            <person name="Choi C."/>
            <person name="Cichocki N."/>
            <person name="Clum A."/>
            <person name="Copeland A."/>
            <person name="Hainaut M."/>
            <person name="Haridas S."/>
            <person name="Labutti K."/>
            <person name="Lindquist E."/>
            <person name="Lipzen A."/>
            <person name="Khouja H.-R."/>
            <person name="Murat C."/>
            <person name="Ohm R."/>
            <person name="Olson A."/>
            <person name="Spatafora J."/>
            <person name="Veneault-Fourrey C."/>
            <person name="Henrissat B."/>
            <person name="Grigoriev I."/>
            <person name="Martin F."/>
            <person name="Perotto S."/>
        </authorList>
    </citation>
    <scope>NUCLEOTIDE SEQUENCE [LARGE SCALE GENOMIC DNA]</scope>
    <source>
        <strain evidence="1 2">UAMH 7357</strain>
    </source>
</reference>
<dbReference type="AlphaFoldDB" id="A0A2J6PVL5"/>
<organism evidence="1 2">
    <name type="scientific">Hyaloscypha hepaticicola</name>
    <dbReference type="NCBI Taxonomy" id="2082293"/>
    <lineage>
        <taxon>Eukaryota</taxon>
        <taxon>Fungi</taxon>
        <taxon>Dikarya</taxon>
        <taxon>Ascomycota</taxon>
        <taxon>Pezizomycotina</taxon>
        <taxon>Leotiomycetes</taxon>
        <taxon>Helotiales</taxon>
        <taxon>Hyaloscyphaceae</taxon>
        <taxon>Hyaloscypha</taxon>
    </lineage>
</organism>
<keyword evidence="2" id="KW-1185">Reference proteome</keyword>
<proteinExistence type="predicted"/>
<name>A0A2J6PVL5_9HELO</name>